<dbReference type="InterPro" id="IPR011701">
    <property type="entry name" value="MFS"/>
</dbReference>
<dbReference type="AlphaFoldDB" id="A0A932GS20"/>
<evidence type="ECO:0000256" key="2">
    <source>
        <dbReference type="ARBA" id="ARBA00022475"/>
    </source>
</evidence>
<feature type="transmembrane region" description="Helical" evidence="6">
    <location>
        <begin position="42"/>
        <end position="64"/>
    </location>
</feature>
<dbReference type="InterPro" id="IPR050189">
    <property type="entry name" value="MFS_Efflux_Transporters"/>
</dbReference>
<dbReference type="GO" id="GO:0022857">
    <property type="term" value="F:transmembrane transporter activity"/>
    <property type="evidence" value="ECO:0007669"/>
    <property type="project" value="InterPro"/>
</dbReference>
<feature type="transmembrane region" description="Helical" evidence="6">
    <location>
        <begin position="97"/>
        <end position="118"/>
    </location>
</feature>
<feature type="transmembrane region" description="Helical" evidence="6">
    <location>
        <begin position="329"/>
        <end position="349"/>
    </location>
</feature>
<feature type="transmembrane region" description="Helical" evidence="6">
    <location>
        <begin position="272"/>
        <end position="290"/>
    </location>
</feature>
<evidence type="ECO:0000256" key="1">
    <source>
        <dbReference type="ARBA" id="ARBA00004651"/>
    </source>
</evidence>
<keyword evidence="4 6" id="KW-1133">Transmembrane helix</keyword>
<keyword evidence="5 6" id="KW-0472">Membrane</keyword>
<feature type="transmembrane region" description="Helical" evidence="6">
    <location>
        <begin position="361"/>
        <end position="380"/>
    </location>
</feature>
<feature type="transmembrane region" description="Helical" evidence="6">
    <location>
        <begin position="296"/>
        <end position="317"/>
    </location>
</feature>
<gene>
    <name evidence="8" type="ORF">HYY65_13410</name>
</gene>
<evidence type="ECO:0000256" key="5">
    <source>
        <dbReference type="ARBA" id="ARBA00023136"/>
    </source>
</evidence>
<dbReference type="Pfam" id="PF07690">
    <property type="entry name" value="MFS_1"/>
    <property type="match status" value="1"/>
</dbReference>
<reference evidence="8" key="1">
    <citation type="submission" date="2020-07" db="EMBL/GenBank/DDBJ databases">
        <title>Huge and variable diversity of episymbiotic CPR bacteria and DPANN archaea in groundwater ecosystems.</title>
        <authorList>
            <person name="He C.Y."/>
            <person name="Keren R."/>
            <person name="Whittaker M."/>
            <person name="Farag I.F."/>
            <person name="Doudna J."/>
            <person name="Cate J.H.D."/>
            <person name="Banfield J.F."/>
        </authorList>
    </citation>
    <scope>NUCLEOTIDE SEQUENCE</scope>
    <source>
        <strain evidence="8">NC_groundwater_717_Ag_S-0.2um_59_8</strain>
    </source>
</reference>
<evidence type="ECO:0000256" key="6">
    <source>
        <dbReference type="SAM" id="Phobius"/>
    </source>
</evidence>
<organism evidence="8 9">
    <name type="scientific">Tectimicrobiota bacterium</name>
    <dbReference type="NCBI Taxonomy" id="2528274"/>
    <lineage>
        <taxon>Bacteria</taxon>
        <taxon>Pseudomonadati</taxon>
        <taxon>Nitrospinota/Tectimicrobiota group</taxon>
        <taxon>Candidatus Tectimicrobiota</taxon>
    </lineage>
</organism>
<evidence type="ECO:0000313" key="9">
    <source>
        <dbReference type="Proteomes" id="UP000741360"/>
    </source>
</evidence>
<sequence length="391" mass="41771">MKWRVLALCSLAFSICHAYRVILSVLLPALKEDFQMKYASLSVLASAYDFGYFLTLVPGAYMAGKLGRKKAVWFGISLVGMSSLLSAATGGSPLWLMIYRMLGGLGFGLYFPAGWSLLASFFPPEERGRAFGFHTSGSAIGRVYGPLLVGALIGVGSWRLPFLSFGLFALAAVFLLIWGLPGFDDTQQKAGVALGGSFDFLSEKMFLVFCGLNILTSLFFFGTVNFFPLFLSRQLGLPNASVSWLVSFLSVVTLFSNPLVGHISDKAGRCRMIPAAYGFGGLALLALPLFGIHGPILLYSGLLGISITANVSMVISYMTEFDPRFGHPLAIAVYNMVGVLGGLLVNVILGVVADSFGLNSVFLVMALPLLVGSVVAALLLKIPPLSQPAIE</sequence>
<dbReference type="InterPro" id="IPR036259">
    <property type="entry name" value="MFS_trans_sf"/>
</dbReference>
<keyword evidence="3 6" id="KW-0812">Transmembrane</keyword>
<feature type="transmembrane region" description="Helical" evidence="6">
    <location>
        <begin position="71"/>
        <end position="91"/>
    </location>
</feature>
<feature type="transmembrane region" description="Helical" evidence="6">
    <location>
        <begin position="242"/>
        <end position="260"/>
    </location>
</feature>
<feature type="transmembrane region" description="Helical" evidence="6">
    <location>
        <begin position="162"/>
        <end position="180"/>
    </location>
</feature>
<dbReference type="CDD" id="cd17325">
    <property type="entry name" value="MFS_MdtG_SLC18_like"/>
    <property type="match status" value="1"/>
</dbReference>
<evidence type="ECO:0000259" key="7">
    <source>
        <dbReference type="PROSITE" id="PS50850"/>
    </source>
</evidence>
<dbReference type="PANTHER" id="PTHR43124">
    <property type="entry name" value="PURINE EFFLUX PUMP PBUE"/>
    <property type="match status" value="1"/>
</dbReference>
<dbReference type="EMBL" id="JACPSX010000258">
    <property type="protein sequence ID" value="MBI3016023.1"/>
    <property type="molecule type" value="Genomic_DNA"/>
</dbReference>
<comment type="caution">
    <text evidence="8">The sequence shown here is derived from an EMBL/GenBank/DDBJ whole genome shotgun (WGS) entry which is preliminary data.</text>
</comment>
<keyword evidence="2" id="KW-1003">Cell membrane</keyword>
<name>A0A932GS20_UNCTE</name>
<dbReference type="PROSITE" id="PS50850">
    <property type="entry name" value="MFS"/>
    <property type="match status" value="1"/>
</dbReference>
<feature type="domain" description="Major facilitator superfamily (MFS) profile" evidence="7">
    <location>
        <begin position="5"/>
        <end position="384"/>
    </location>
</feature>
<comment type="subcellular location">
    <subcellularLocation>
        <location evidence="1">Cell membrane</location>
        <topology evidence="1">Multi-pass membrane protein</topology>
    </subcellularLocation>
</comment>
<dbReference type="InterPro" id="IPR020846">
    <property type="entry name" value="MFS_dom"/>
</dbReference>
<protein>
    <submittedName>
        <fullName evidence="8">MFS transporter</fullName>
    </submittedName>
</protein>
<evidence type="ECO:0000256" key="4">
    <source>
        <dbReference type="ARBA" id="ARBA00022989"/>
    </source>
</evidence>
<dbReference type="SUPFAM" id="SSF103473">
    <property type="entry name" value="MFS general substrate transporter"/>
    <property type="match status" value="1"/>
</dbReference>
<dbReference type="Gene3D" id="1.20.1250.20">
    <property type="entry name" value="MFS general substrate transporter like domains"/>
    <property type="match status" value="2"/>
</dbReference>
<dbReference type="GO" id="GO:0005886">
    <property type="term" value="C:plasma membrane"/>
    <property type="evidence" value="ECO:0007669"/>
    <property type="project" value="UniProtKB-SubCell"/>
</dbReference>
<feature type="transmembrane region" description="Helical" evidence="6">
    <location>
        <begin position="139"/>
        <end position="156"/>
    </location>
</feature>
<proteinExistence type="predicted"/>
<dbReference type="Proteomes" id="UP000741360">
    <property type="component" value="Unassembled WGS sequence"/>
</dbReference>
<accession>A0A932GS20</accession>
<feature type="transmembrane region" description="Helical" evidence="6">
    <location>
        <begin position="206"/>
        <end position="230"/>
    </location>
</feature>
<evidence type="ECO:0000256" key="3">
    <source>
        <dbReference type="ARBA" id="ARBA00022692"/>
    </source>
</evidence>
<dbReference type="PANTHER" id="PTHR43124:SF3">
    <property type="entry name" value="CHLORAMPHENICOL EFFLUX PUMP RV0191"/>
    <property type="match status" value="1"/>
</dbReference>
<evidence type="ECO:0000313" key="8">
    <source>
        <dbReference type="EMBL" id="MBI3016023.1"/>
    </source>
</evidence>